<comment type="catalytic activity">
    <reaction evidence="6">
        <text>a phosphate monoester + H2O = an alcohol + phosphate</text>
        <dbReference type="Rhea" id="RHEA:15017"/>
        <dbReference type="ChEBI" id="CHEBI:15377"/>
        <dbReference type="ChEBI" id="CHEBI:30879"/>
        <dbReference type="ChEBI" id="CHEBI:43474"/>
        <dbReference type="ChEBI" id="CHEBI:67140"/>
        <dbReference type="EC" id="3.1.3.2"/>
    </reaction>
</comment>
<evidence type="ECO:0000256" key="3">
    <source>
        <dbReference type="ARBA" id="ARBA00022525"/>
    </source>
</evidence>
<dbReference type="GO" id="GO:0005576">
    <property type="term" value="C:extracellular region"/>
    <property type="evidence" value="ECO:0007669"/>
    <property type="project" value="UniProtKB-SubCell"/>
</dbReference>
<reference evidence="11" key="1">
    <citation type="submission" date="2022-11" db="EMBL/GenBank/DDBJ databases">
        <authorList>
            <person name="Morgan W.R."/>
            <person name="Tartar A."/>
        </authorList>
    </citation>
    <scope>NUCLEOTIDE SEQUENCE</scope>
    <source>
        <strain evidence="11">ARSEF 373</strain>
    </source>
</reference>
<dbReference type="GO" id="GO:0003993">
    <property type="term" value="F:acid phosphatase activity"/>
    <property type="evidence" value="ECO:0007669"/>
    <property type="project" value="UniProtKB-EC"/>
</dbReference>
<dbReference type="InterPro" id="IPR029052">
    <property type="entry name" value="Metallo-depent_PP-like"/>
</dbReference>
<name>A0AAV2ZAW3_9STRA</name>
<evidence type="ECO:0000313" key="12">
    <source>
        <dbReference type="Proteomes" id="UP001146120"/>
    </source>
</evidence>
<dbReference type="Pfam" id="PF14008">
    <property type="entry name" value="Metallophos_C"/>
    <property type="match status" value="1"/>
</dbReference>
<comment type="subcellular location">
    <subcellularLocation>
        <location evidence="1">Secreted</location>
    </subcellularLocation>
</comment>
<feature type="domain" description="Purple acid phosphatase C-terminal" evidence="9">
    <location>
        <begin position="514"/>
        <end position="573"/>
    </location>
</feature>
<dbReference type="Gene3D" id="3.60.21.10">
    <property type="match status" value="1"/>
</dbReference>
<dbReference type="InterPro" id="IPR008963">
    <property type="entry name" value="Purple_acid_Pase-like_N"/>
</dbReference>
<evidence type="ECO:0000256" key="4">
    <source>
        <dbReference type="ARBA" id="ARBA00022729"/>
    </source>
</evidence>
<evidence type="ECO:0000256" key="6">
    <source>
        <dbReference type="RuleBase" id="RU361203"/>
    </source>
</evidence>
<evidence type="ECO:0000256" key="1">
    <source>
        <dbReference type="ARBA" id="ARBA00004613"/>
    </source>
</evidence>
<evidence type="ECO:0000256" key="7">
    <source>
        <dbReference type="SAM" id="MobiDB-lite"/>
    </source>
</evidence>
<gene>
    <name evidence="11" type="ORF">N0F65_003213</name>
</gene>
<evidence type="ECO:0000259" key="8">
    <source>
        <dbReference type="Pfam" id="PF00149"/>
    </source>
</evidence>
<evidence type="ECO:0000259" key="10">
    <source>
        <dbReference type="Pfam" id="PF16656"/>
    </source>
</evidence>
<comment type="similarity">
    <text evidence="6">Belongs to the metallophosphoesterase superfamily. Purple acid phosphatase family.</text>
</comment>
<dbReference type="SUPFAM" id="SSF49363">
    <property type="entry name" value="Purple acid phosphatase, N-terminal domain"/>
    <property type="match status" value="1"/>
</dbReference>
<dbReference type="PANTHER" id="PTHR45778">
    <property type="entry name" value="PURPLE ACID PHOSPHATASE-RELATED"/>
    <property type="match status" value="1"/>
</dbReference>
<evidence type="ECO:0000256" key="5">
    <source>
        <dbReference type="ARBA" id="ARBA00023180"/>
    </source>
</evidence>
<feature type="domain" description="Calcineurin-like phosphoesterase" evidence="8">
    <location>
        <begin position="273"/>
        <end position="489"/>
    </location>
</feature>
<feature type="region of interest" description="Disordered" evidence="7">
    <location>
        <begin position="357"/>
        <end position="382"/>
    </location>
</feature>
<comment type="subunit">
    <text evidence="2">Homodimer.</text>
</comment>
<dbReference type="InterPro" id="IPR025733">
    <property type="entry name" value="PAPs_C"/>
</dbReference>
<proteinExistence type="inferred from homology"/>
<sequence>MENALRGGAWTFHDGSEQEPCSGDRMDCEILNGMLSKDINPFFEAFDSIVSDDSDSPDMSVLTSKAVLAVSSTLIRHLDAVSLSFQLQNVAPTQKDWVGVYCVDEQAPVGDDQYMDWQWTYAKVAGTVNFGKLTNMRCAWQFRFFTQAAGKYVKIGESSLVKFVNGPTEPLQVVSSPYVWYGTDPNALNQYARASSTTYRASDMCHEPATKEAAQYFRDPGVMYTAVMTYLQPQSTYYCRVGDWYGVQSPVFKLKTPPSPGKQATKASYFVYGDLGDWNIRPTGDAPIGKTATTIDLIRQDLNDPNSNYVAVMHDGDVSYAMGRTYLWDQFGAMIQPVATEIPYMVGVGNHEYCHTSGGDKDPSGAPGNGFHPEGGNYGADSQGECGVPLDARFVMPNNGNRVFWWSVEMGLVHHTMISSEHDFTRGSTMFQWLERDLQQVDRSKTPWLFLHLHRPIDYAVSLMIRKQLEPLLGKYRVDVVFSGHYHAYERTCPVYGEKCRSVRLPNGMEQAQAPVHFMVGSGGADVDKTGYYNVGWRAAAMMEYGYGRVHVHNATHVELEFKRNRDRSVADSSWVISDHQWTV</sequence>
<dbReference type="SUPFAM" id="SSF56300">
    <property type="entry name" value="Metallo-dependent phosphatases"/>
    <property type="match status" value="1"/>
</dbReference>
<dbReference type="InterPro" id="IPR041792">
    <property type="entry name" value="MPP_PAP"/>
</dbReference>
<dbReference type="InterPro" id="IPR015914">
    <property type="entry name" value="PAPs_N"/>
</dbReference>
<keyword evidence="4" id="KW-0732">Signal</keyword>
<dbReference type="InterPro" id="IPR004843">
    <property type="entry name" value="Calcineurin-like_PHP"/>
</dbReference>
<dbReference type="GO" id="GO:0046872">
    <property type="term" value="F:metal ion binding"/>
    <property type="evidence" value="ECO:0007669"/>
    <property type="project" value="InterPro"/>
</dbReference>
<organism evidence="11 12">
    <name type="scientific">Lagenidium giganteum</name>
    <dbReference type="NCBI Taxonomy" id="4803"/>
    <lineage>
        <taxon>Eukaryota</taxon>
        <taxon>Sar</taxon>
        <taxon>Stramenopiles</taxon>
        <taxon>Oomycota</taxon>
        <taxon>Peronosporomycetes</taxon>
        <taxon>Pythiales</taxon>
        <taxon>Pythiaceae</taxon>
    </lineage>
</organism>
<accession>A0AAV2ZAW3</accession>
<dbReference type="Pfam" id="PF16656">
    <property type="entry name" value="Pur_ac_phosph_N"/>
    <property type="match status" value="1"/>
</dbReference>
<dbReference type="EMBL" id="DAKRPA010000024">
    <property type="protein sequence ID" value="DBA03025.1"/>
    <property type="molecule type" value="Genomic_DNA"/>
</dbReference>
<comment type="caution">
    <text evidence="11">The sequence shown here is derived from an EMBL/GenBank/DDBJ whole genome shotgun (WGS) entry which is preliminary data.</text>
</comment>
<dbReference type="Pfam" id="PF00149">
    <property type="entry name" value="Metallophos"/>
    <property type="match status" value="1"/>
</dbReference>
<keyword evidence="3" id="KW-0964">Secreted</keyword>
<dbReference type="EC" id="3.1.3.2" evidence="6"/>
<keyword evidence="5" id="KW-0325">Glycoprotein</keyword>
<keyword evidence="6" id="KW-0378">Hydrolase</keyword>
<keyword evidence="12" id="KW-1185">Reference proteome</keyword>
<feature type="domain" description="Purple acid phosphatase N-terminal" evidence="10">
    <location>
        <begin position="174"/>
        <end position="256"/>
    </location>
</feature>
<dbReference type="Proteomes" id="UP001146120">
    <property type="component" value="Unassembled WGS sequence"/>
</dbReference>
<dbReference type="AlphaFoldDB" id="A0AAV2ZAW3"/>
<protein>
    <recommendedName>
        <fullName evidence="6">Purple acid phosphatase</fullName>
        <ecNumber evidence="6">3.1.3.2</ecNumber>
    </recommendedName>
</protein>
<dbReference type="CDD" id="cd00839">
    <property type="entry name" value="MPP_PAPs"/>
    <property type="match status" value="1"/>
</dbReference>
<dbReference type="Gene3D" id="2.60.40.380">
    <property type="entry name" value="Purple acid phosphatase-like, N-terminal"/>
    <property type="match status" value="1"/>
</dbReference>
<feature type="region of interest" description="Disordered" evidence="7">
    <location>
        <begin position="1"/>
        <end position="21"/>
    </location>
</feature>
<reference evidence="11" key="2">
    <citation type="journal article" date="2023" name="Microbiol Resour">
        <title>Decontamination and Annotation of the Draft Genome Sequence of the Oomycete Lagenidium giganteum ARSEF 373.</title>
        <authorList>
            <person name="Morgan W.R."/>
            <person name="Tartar A."/>
        </authorList>
    </citation>
    <scope>NUCLEOTIDE SEQUENCE</scope>
    <source>
        <strain evidence="11">ARSEF 373</strain>
    </source>
</reference>
<evidence type="ECO:0000259" key="9">
    <source>
        <dbReference type="Pfam" id="PF14008"/>
    </source>
</evidence>
<evidence type="ECO:0000313" key="11">
    <source>
        <dbReference type="EMBL" id="DBA03025.1"/>
    </source>
</evidence>
<dbReference type="PANTHER" id="PTHR45778:SF7">
    <property type="entry name" value="PURPLE ACID PHOSPHATASE"/>
    <property type="match status" value="1"/>
</dbReference>
<evidence type="ECO:0000256" key="2">
    <source>
        <dbReference type="ARBA" id="ARBA00011738"/>
    </source>
</evidence>